<comment type="caution">
    <text evidence="13">Lacks conserved residue(s) required for the propagation of feature annotation.</text>
</comment>
<keyword evidence="17" id="KW-1185">Reference proteome</keyword>
<dbReference type="FunFam" id="3.30.420.40:FF:000220">
    <property type="entry name" value="D-ribulose kinase"/>
    <property type="match status" value="1"/>
</dbReference>
<comment type="cofactor">
    <cofactor evidence="1">
        <name>a divalent metal cation</name>
        <dbReference type="ChEBI" id="CHEBI:60240"/>
    </cofactor>
</comment>
<evidence type="ECO:0000256" key="10">
    <source>
        <dbReference type="ARBA" id="ARBA00022989"/>
    </source>
</evidence>
<keyword evidence="7" id="KW-0547">Nucleotide-binding</keyword>
<evidence type="ECO:0000313" key="17">
    <source>
        <dbReference type="Proteomes" id="UP001408789"/>
    </source>
</evidence>
<feature type="transmembrane region" description="Helical" evidence="13">
    <location>
        <begin position="1331"/>
        <end position="1351"/>
    </location>
</feature>
<feature type="transmembrane region" description="Helical" evidence="13">
    <location>
        <begin position="1518"/>
        <end position="1534"/>
    </location>
</feature>
<comment type="similarity">
    <text evidence="4 13">Belongs to the multi antimicrobial extrusion (MATE) (TC 2.A.66.1) family.</text>
</comment>
<feature type="transmembrane region" description="Helical" evidence="13">
    <location>
        <begin position="1576"/>
        <end position="1596"/>
    </location>
</feature>
<dbReference type="InterPro" id="IPR044644">
    <property type="entry name" value="DinF-like"/>
</dbReference>
<keyword evidence="9" id="KW-0067">ATP-binding</keyword>
<evidence type="ECO:0000256" key="6">
    <source>
        <dbReference type="ARBA" id="ARBA00022692"/>
    </source>
</evidence>
<comment type="similarity">
    <text evidence="3">Belongs to the FGGY kinase family.</text>
</comment>
<dbReference type="PANTHER" id="PTHR42893">
    <property type="entry name" value="PROTEIN DETOXIFICATION 44, CHLOROPLASTIC-RELATED"/>
    <property type="match status" value="1"/>
</dbReference>
<dbReference type="GO" id="GO:0042910">
    <property type="term" value="F:xenobiotic transmembrane transporter activity"/>
    <property type="evidence" value="ECO:0007669"/>
    <property type="project" value="InterPro"/>
</dbReference>
<protein>
    <recommendedName>
        <fullName evidence="13">Protein DETOXIFICATION</fullName>
    </recommendedName>
    <alternativeName>
        <fullName evidence="13">Multidrug and toxic compound extrusion protein</fullName>
    </alternativeName>
</protein>
<dbReference type="InterPro" id="IPR043129">
    <property type="entry name" value="ATPase_NBD"/>
</dbReference>
<evidence type="ECO:0000256" key="12">
    <source>
        <dbReference type="ARBA" id="ARBA00051146"/>
    </source>
</evidence>
<evidence type="ECO:0000256" key="9">
    <source>
        <dbReference type="ARBA" id="ARBA00022840"/>
    </source>
</evidence>
<keyword evidence="11 13" id="KW-0472">Membrane</keyword>
<evidence type="ECO:0000256" key="11">
    <source>
        <dbReference type="ARBA" id="ARBA00023136"/>
    </source>
</evidence>
<comment type="caution">
    <text evidence="16">The sequence shown here is derived from an EMBL/GenBank/DDBJ whole genome shotgun (WGS) entry which is preliminary data.</text>
</comment>
<dbReference type="Gene3D" id="3.30.420.40">
    <property type="match status" value="2"/>
</dbReference>
<dbReference type="GO" id="GO:0019150">
    <property type="term" value="F:D-ribulokinase activity"/>
    <property type="evidence" value="ECO:0007669"/>
    <property type="project" value="UniProtKB-EC"/>
</dbReference>
<dbReference type="PANTHER" id="PTHR42893:SF9">
    <property type="entry name" value="PROTEIN DETOXIFICATION 46, CHLOROPLASTIC"/>
    <property type="match status" value="1"/>
</dbReference>
<feature type="compositionally biased region" description="Basic and acidic residues" evidence="14">
    <location>
        <begin position="356"/>
        <end position="372"/>
    </location>
</feature>
<dbReference type="SUPFAM" id="SSF53067">
    <property type="entry name" value="Actin-like ATPase domain"/>
    <property type="match status" value="2"/>
</dbReference>
<evidence type="ECO:0000256" key="4">
    <source>
        <dbReference type="ARBA" id="ARBA00010199"/>
    </source>
</evidence>
<feature type="transmembrane region" description="Helical" evidence="13">
    <location>
        <begin position="1546"/>
        <end position="1570"/>
    </location>
</feature>
<gene>
    <name evidence="16" type="ORF">SSX86_015807</name>
</gene>
<evidence type="ECO:0000256" key="14">
    <source>
        <dbReference type="SAM" id="MobiDB-lite"/>
    </source>
</evidence>
<evidence type="ECO:0000256" key="8">
    <source>
        <dbReference type="ARBA" id="ARBA00022777"/>
    </source>
</evidence>
<keyword evidence="6 13" id="KW-0812">Transmembrane</keyword>
<sequence length="1617" mass="180207">MAESPKAKVPKRSKKATESHKGKASKQSKNVEESSDSLPEWKGKTLLSSFDDDEQPRLYKKKLEGLKDLENVIVAERKTDLEDFRNFGLVEGFERLGWLAALTFNNDDSDEVYLAEIIEWMSTLTRDEGSNPPWTTKLIGWVNEKKVTMSMESLLKIAPFDTKPQAEYVTEDDKFVLCDSNSASNTSPTWIEMLTELFDIPSHLISAKIPLEAANLKPIPRLISKIFTWNVIPRKSDKLSVRDYDVRVLYALVKGQPMIPFRQVIMLNVWTAHEKKGRTIIPHCRLLTRLLMNAKVIPSGSIPKIVPNIYFTRAQLGRKEFAFKETLSHFVLHDDRNITLYNIPKDTGMGEAGVGGEHEEREHDHLGRDEPRQAYPGKPADYQYWTSYQRVMYDRSVCEYEETKQWRAEMKELIQCSIYQQEKYYNNLFEHAEDVRHHEDFREGKEYKENYIPKDYEKLSNYVDEGDKLVLPHYPQLAPPDWWLRRSQAHAGEENKTQMAASVHHPLWSLRRFSSPKSTAFTSKSISKTSLFNITVDKSKSRSEMQSSKNTYKPISRTEFNDTADRLESRRGMRFQRSNCKANSITDVEDVAKLYLGMDFGTSGARYAIIDREGVIHFEGKRDYPVYMNGDAVDWVRSWRTTLFSLLEDIPITLRALIASISIDGTSATTLIIDSKTGEALARPLLYNESCPDALPIVKSIAPLNHTVCSGSSTLCKLISWWTSSDSSKESAVLMHQSDWLLWLLHGKIGVSDYNNALKVGYDPGLESYPPWLKSQPYAHVLPTIQAPGTIITTLKEDIRTKLGFPENCVVCTGTTDSIAAFLAARATQPGKAVTSLGSTLAIKLLSTTRIEDARFGVYSHRLDDKWLVGGASNTGGTVLRQLFSDEQLENLSMQINPMESSSLDYYPLPAEGERFPVADPKMVPRLSPRPNCDVAYLHGILESIARIEAKGYALLKELGATEVDEVFTAGGGSKNDKWTKIRERVLGLPVSRALQTEAAYGAALLALKATENVLESCKIVKTFFHYREKASETFSPLIHLPLTSSIHTLTNYENPQIMDAKTLIRHNHCLKTITISSKFTSLHSYLSPSQCRHTSRIHLGKSSFGSCRYPLCRRNRVFTHVNPTVRVSNEEDHRNGNRICAAVTAISSDSGEDDEEAANKDLAGNESIWDQLVEILKFSGPAAGLWLCGPLMSLIDTAVIGQSSSVELAALGPGTVICDYMSYGFMFLSVATSNLVATSLAKQNKSEVQHQISTLLFVGLTCGIMMLFFTRFRGEWALSAFSGAKNAHMLSAANTYVQIRGLAWPAVLVGWVAQSASLGMKDSWGPLKALAVATVINGIGDVVLCLFLGYGIAGAAWATMVSQVVAGFMMVEALKDKGFNGYAIAVPSTNELLQIFKLAGPVFIMMMSKVAFYSLLIYFATSMGTQTVAAHQVLVQIYCMFAVGGEPLSQTAQSFMPELLYGAKRSLSKARMLLKSLVIIGSSCGLILGAAGTVVPWLFPKVFSPDPQVINEMHKVLLPYFIALSVTTSTHSLEGTLLAGRDLRFISISMSTIFVLGALLLMFLSNLGYGLPGCWWTLALFQWSRFTIAILRLVSPNGVLYSEDMTRYDLGDVSTA</sequence>
<accession>A0AAP0GZE5</accession>
<feature type="domain" description="Carbohydrate kinase FGGY C-terminal" evidence="15">
    <location>
        <begin position="858"/>
        <end position="1010"/>
    </location>
</feature>
<name>A0AAP0GZE5_9ASTR</name>
<dbReference type="CDD" id="cd07783">
    <property type="entry name" value="ASKHA_NBD_FGGY_SePSK_AtXK1-like"/>
    <property type="match status" value="1"/>
</dbReference>
<dbReference type="Pfam" id="PF01554">
    <property type="entry name" value="MatE"/>
    <property type="match status" value="1"/>
</dbReference>
<comment type="subcellular location">
    <subcellularLocation>
        <location evidence="2">Membrane</location>
        <topology evidence="2">Multi-pass membrane protein</topology>
    </subcellularLocation>
</comment>
<evidence type="ECO:0000256" key="5">
    <source>
        <dbReference type="ARBA" id="ARBA00022679"/>
    </source>
</evidence>
<feature type="transmembrane region" description="Helical" evidence="13">
    <location>
        <begin position="1253"/>
        <end position="1273"/>
    </location>
</feature>
<dbReference type="InterPro" id="IPR002528">
    <property type="entry name" value="MATE_fam"/>
</dbReference>
<feature type="transmembrane region" description="Helical" evidence="13">
    <location>
        <begin position="1221"/>
        <end position="1241"/>
    </location>
</feature>
<evidence type="ECO:0000313" key="16">
    <source>
        <dbReference type="EMBL" id="KAK9064425.1"/>
    </source>
</evidence>
<dbReference type="GO" id="GO:0015297">
    <property type="term" value="F:antiporter activity"/>
    <property type="evidence" value="ECO:0007669"/>
    <property type="project" value="InterPro"/>
</dbReference>
<dbReference type="GO" id="GO:0016020">
    <property type="term" value="C:membrane"/>
    <property type="evidence" value="ECO:0007669"/>
    <property type="project" value="UniProtKB-SubCell"/>
</dbReference>
<dbReference type="EMBL" id="JBCNJP010000017">
    <property type="protein sequence ID" value="KAK9064425.1"/>
    <property type="molecule type" value="Genomic_DNA"/>
</dbReference>
<organism evidence="16 17">
    <name type="scientific">Deinandra increscens subsp. villosa</name>
    <dbReference type="NCBI Taxonomy" id="3103831"/>
    <lineage>
        <taxon>Eukaryota</taxon>
        <taxon>Viridiplantae</taxon>
        <taxon>Streptophyta</taxon>
        <taxon>Embryophyta</taxon>
        <taxon>Tracheophyta</taxon>
        <taxon>Spermatophyta</taxon>
        <taxon>Magnoliopsida</taxon>
        <taxon>eudicotyledons</taxon>
        <taxon>Gunneridae</taxon>
        <taxon>Pentapetalae</taxon>
        <taxon>asterids</taxon>
        <taxon>campanulids</taxon>
        <taxon>Asterales</taxon>
        <taxon>Asteraceae</taxon>
        <taxon>Asteroideae</taxon>
        <taxon>Heliantheae alliance</taxon>
        <taxon>Madieae</taxon>
        <taxon>Madiinae</taxon>
        <taxon>Deinandra</taxon>
    </lineage>
</organism>
<dbReference type="FunFam" id="3.30.420.40:FF:000180">
    <property type="entry name" value="D-ribulose kinase isoform X1"/>
    <property type="match status" value="1"/>
</dbReference>
<feature type="transmembrane region" description="Helical" evidence="13">
    <location>
        <begin position="1474"/>
        <end position="1498"/>
    </location>
</feature>
<keyword evidence="10 13" id="KW-1133">Transmembrane helix</keyword>
<feature type="transmembrane region" description="Helical" evidence="13">
    <location>
        <begin position="1300"/>
        <end position="1319"/>
    </location>
</feature>
<evidence type="ECO:0000256" key="13">
    <source>
        <dbReference type="RuleBase" id="RU004914"/>
    </source>
</evidence>
<proteinExistence type="inferred from homology"/>
<feature type="region of interest" description="Disordered" evidence="14">
    <location>
        <begin position="349"/>
        <end position="373"/>
    </location>
</feature>
<evidence type="ECO:0000256" key="2">
    <source>
        <dbReference type="ARBA" id="ARBA00004141"/>
    </source>
</evidence>
<dbReference type="InterPro" id="IPR018485">
    <property type="entry name" value="FGGY_C"/>
</dbReference>
<evidence type="ECO:0000256" key="3">
    <source>
        <dbReference type="ARBA" id="ARBA00009156"/>
    </source>
</evidence>
<dbReference type="GO" id="GO:0005524">
    <property type="term" value="F:ATP binding"/>
    <property type="evidence" value="ECO:0007669"/>
    <property type="project" value="UniProtKB-KW"/>
</dbReference>
<evidence type="ECO:0000256" key="7">
    <source>
        <dbReference type="ARBA" id="ARBA00022741"/>
    </source>
</evidence>
<comment type="catalytic activity">
    <reaction evidence="12">
        <text>D-ribulose + ATP = D-ribulose 5-phosphate + ADP + H(+)</text>
        <dbReference type="Rhea" id="RHEA:17601"/>
        <dbReference type="ChEBI" id="CHEBI:15378"/>
        <dbReference type="ChEBI" id="CHEBI:17173"/>
        <dbReference type="ChEBI" id="CHEBI:30616"/>
        <dbReference type="ChEBI" id="CHEBI:58121"/>
        <dbReference type="ChEBI" id="CHEBI:456216"/>
        <dbReference type="EC" id="2.7.1.47"/>
    </reaction>
</comment>
<evidence type="ECO:0000256" key="1">
    <source>
        <dbReference type="ARBA" id="ARBA00001968"/>
    </source>
</evidence>
<dbReference type="NCBIfam" id="TIGR00797">
    <property type="entry name" value="matE"/>
    <property type="match status" value="1"/>
</dbReference>
<keyword evidence="5" id="KW-0808">Transferase</keyword>
<feature type="transmembrane region" description="Helical" evidence="13">
    <location>
        <begin position="1396"/>
        <end position="1422"/>
    </location>
</feature>
<evidence type="ECO:0000259" key="15">
    <source>
        <dbReference type="Pfam" id="PF02782"/>
    </source>
</evidence>
<dbReference type="Pfam" id="PF02782">
    <property type="entry name" value="FGGY_C"/>
    <property type="match status" value="1"/>
</dbReference>
<reference evidence="16 17" key="1">
    <citation type="submission" date="2024-04" db="EMBL/GenBank/DDBJ databases">
        <title>The reference genome of an endangered Asteraceae, Deinandra increscens subsp. villosa, native to the Central Coast of California.</title>
        <authorList>
            <person name="Guilliams M."/>
            <person name="Hasenstab-Lehman K."/>
            <person name="Meyer R."/>
            <person name="Mcevoy S."/>
        </authorList>
    </citation>
    <scope>NUCLEOTIDE SEQUENCE [LARGE SCALE GENOMIC DNA]</scope>
    <source>
        <tissue evidence="16">Leaf</tissue>
    </source>
</reference>
<keyword evidence="8" id="KW-0418">Kinase</keyword>
<dbReference type="Proteomes" id="UP001408789">
    <property type="component" value="Unassembled WGS sequence"/>
</dbReference>
<dbReference type="CDD" id="cd13136">
    <property type="entry name" value="MATE_DinF_like"/>
    <property type="match status" value="1"/>
</dbReference>
<feature type="region of interest" description="Disordered" evidence="14">
    <location>
        <begin position="1"/>
        <end position="39"/>
    </location>
</feature>